<dbReference type="EMBL" id="JAKVQD010000001">
    <property type="protein sequence ID" value="MCH4551079.1"/>
    <property type="molecule type" value="Genomic_DNA"/>
</dbReference>
<dbReference type="InterPro" id="IPR012467">
    <property type="entry name" value="DUF1684"/>
</dbReference>
<accession>A0ABS9RDR2</accession>
<dbReference type="PROSITE" id="PS51257">
    <property type="entry name" value="PROKAR_LIPOPROTEIN"/>
    <property type="match status" value="1"/>
</dbReference>
<protein>
    <submittedName>
        <fullName evidence="1">DUF1684 domain-containing protein</fullName>
    </submittedName>
</protein>
<keyword evidence="2" id="KW-1185">Reference proteome</keyword>
<evidence type="ECO:0000313" key="2">
    <source>
        <dbReference type="Proteomes" id="UP001156141"/>
    </source>
</evidence>
<dbReference type="PANTHER" id="PTHR41913:SF1">
    <property type="entry name" value="DUF1684 DOMAIN-CONTAINING PROTEIN"/>
    <property type="match status" value="1"/>
</dbReference>
<comment type="caution">
    <text evidence="1">The sequence shown here is derived from an EMBL/GenBank/DDBJ whole genome shotgun (WGS) entry which is preliminary data.</text>
</comment>
<sequence length="201" mass="23326">MKYFLVWSLLALGIVSCQNKKQYNLGETAFQQELNAEYKDATTSPLKDEDRKTFEGLEFFKNDSIYVVKAILELMPDSEFVPMKTTTSRISEKRIYGILNFELKGESFKLNIYQDKDLMTKEGYENYLFLPFFDETSGEESYGGGRYIDARIPKGDTIIIDFNKAYNPYCSYNDKYSCPIVPRENYLATRIEAGVKAFKKH</sequence>
<dbReference type="RefSeq" id="WP_240571166.1">
    <property type="nucleotide sequence ID" value="NZ_CP136709.1"/>
</dbReference>
<gene>
    <name evidence="1" type="ORF">MKW35_00445</name>
</gene>
<proteinExistence type="predicted"/>
<organism evidence="1 2">
    <name type="scientific">Aestuariibaculum lutulentum</name>
    <dbReference type="NCBI Taxonomy" id="2920935"/>
    <lineage>
        <taxon>Bacteria</taxon>
        <taxon>Pseudomonadati</taxon>
        <taxon>Bacteroidota</taxon>
        <taxon>Flavobacteriia</taxon>
        <taxon>Flavobacteriales</taxon>
        <taxon>Flavobacteriaceae</taxon>
    </lineage>
</organism>
<evidence type="ECO:0000313" key="1">
    <source>
        <dbReference type="EMBL" id="MCH4551079.1"/>
    </source>
</evidence>
<reference evidence="1" key="1">
    <citation type="submission" date="2022-02" db="EMBL/GenBank/DDBJ databases">
        <title>Aestuariibaculum sp., a marine bacterium isolated from sediment in Guangxi.</title>
        <authorList>
            <person name="Ying J."/>
        </authorList>
    </citation>
    <scope>NUCLEOTIDE SEQUENCE</scope>
    <source>
        <strain evidence="1">L182</strain>
    </source>
</reference>
<name>A0ABS9RDR2_9FLAO</name>
<dbReference type="Proteomes" id="UP001156141">
    <property type="component" value="Unassembled WGS sequence"/>
</dbReference>
<dbReference type="PANTHER" id="PTHR41913">
    <property type="entry name" value="DUF1684 DOMAIN-CONTAINING PROTEIN"/>
    <property type="match status" value="1"/>
</dbReference>
<dbReference type="Pfam" id="PF07920">
    <property type="entry name" value="DUF1684"/>
    <property type="match status" value="1"/>
</dbReference>